<feature type="non-terminal residue" evidence="4">
    <location>
        <position position="462"/>
    </location>
</feature>
<feature type="region of interest" description="Disordered" evidence="1">
    <location>
        <begin position="28"/>
        <end position="48"/>
    </location>
</feature>
<dbReference type="InterPro" id="IPR044060">
    <property type="entry name" value="Bacterial_rp_domain"/>
</dbReference>
<keyword evidence="2" id="KW-0732">Signal</keyword>
<feature type="domain" description="Bacterial repeat" evidence="3">
    <location>
        <begin position="211"/>
        <end position="287"/>
    </location>
</feature>
<comment type="caution">
    <text evidence="4">The sequence shown here is derived from an EMBL/GenBank/DDBJ whole genome shotgun (WGS) entry which is preliminary data.</text>
</comment>
<accession>A0A523UX55</accession>
<evidence type="ECO:0000313" key="4">
    <source>
        <dbReference type="EMBL" id="TET47107.1"/>
    </source>
</evidence>
<gene>
    <name evidence="4" type="ORF">E3J62_02420</name>
</gene>
<evidence type="ECO:0000256" key="1">
    <source>
        <dbReference type="SAM" id="MobiDB-lite"/>
    </source>
</evidence>
<protein>
    <recommendedName>
        <fullName evidence="3">Bacterial repeat domain-containing protein</fullName>
    </recommendedName>
</protein>
<reference evidence="4 5" key="1">
    <citation type="submission" date="2019-03" db="EMBL/GenBank/DDBJ databases">
        <title>Metabolic potential of uncultured bacteria and archaea associated with petroleum seepage in deep-sea sediments.</title>
        <authorList>
            <person name="Dong X."/>
            <person name="Hubert C."/>
        </authorList>
    </citation>
    <scope>NUCLEOTIDE SEQUENCE [LARGE SCALE GENOMIC DNA]</scope>
    <source>
        <strain evidence="4">E44_bin18</strain>
    </source>
</reference>
<evidence type="ECO:0000313" key="5">
    <source>
        <dbReference type="Proteomes" id="UP000315525"/>
    </source>
</evidence>
<proteinExistence type="predicted"/>
<dbReference type="NCBIfam" id="NF041770">
    <property type="entry name" value="CFI_box_CTERM"/>
    <property type="match status" value="1"/>
</dbReference>
<evidence type="ECO:0000259" key="3">
    <source>
        <dbReference type="Pfam" id="PF18998"/>
    </source>
</evidence>
<dbReference type="EMBL" id="SOJN01000033">
    <property type="protein sequence ID" value="TET47107.1"/>
    <property type="molecule type" value="Genomic_DNA"/>
</dbReference>
<dbReference type="InterPro" id="IPR049886">
    <property type="entry name" value="CFI_box_CTERM_dom"/>
</dbReference>
<sequence length="462" mass="50283">MKRTSSILFALVLVLSLVLIIAGPMASPVQAKSSGPNSGSTAADDDSIGTVTWDDVNNALDQDDSYAGAILTQGNNTSHYLEVTGFGFDVSSGATIQGIVVEVDRRENTTPLRVFDNSIKLVKGGVISGTDRSTGLSWPSSDTDTYVIYGNSTDLWGLTWDPADINDSGFGVAISAVKDDSVYNRNAFVDHIRITVYYSVPEYYLTMVASPPSGGEAFDDTNDPPYEEGEEVNIRAEADAGYEFVEWTSVPTSGGTPTSELFDEPEEEETVFTMPAYNVTVTANFQVETGPEVPPTVTTVAASGITRYTATLNMNFDVGDWSRVWLQFAHREYGAAAWHYTDWTVRTEADEPSYHVNIGGLTANTTYEFQAQLDYPVGKIDDAAILNFTTDELYSPICFIATAAYGTPSAEQIDVLREFRDSVLLESTAGSVFVSLYYQLSPPVADFIAGNELLRTLVREFL</sequence>
<evidence type="ECO:0000256" key="2">
    <source>
        <dbReference type="SAM" id="SignalP"/>
    </source>
</evidence>
<dbReference type="Proteomes" id="UP000315525">
    <property type="component" value="Unassembled WGS sequence"/>
</dbReference>
<organism evidence="4 5">
    <name type="scientific">candidate division TA06 bacterium</name>
    <dbReference type="NCBI Taxonomy" id="2250710"/>
    <lineage>
        <taxon>Bacteria</taxon>
        <taxon>Bacteria division TA06</taxon>
    </lineage>
</organism>
<feature type="chain" id="PRO_5021707040" description="Bacterial repeat domain-containing protein" evidence="2">
    <location>
        <begin position="32"/>
        <end position="462"/>
    </location>
</feature>
<dbReference type="Pfam" id="PF18998">
    <property type="entry name" value="Flg_new_2"/>
    <property type="match status" value="1"/>
</dbReference>
<name>A0A523UX55_UNCT6</name>
<feature type="compositionally biased region" description="Polar residues" evidence="1">
    <location>
        <begin position="30"/>
        <end position="41"/>
    </location>
</feature>
<dbReference type="AlphaFoldDB" id="A0A523UX55"/>
<feature type="signal peptide" evidence="2">
    <location>
        <begin position="1"/>
        <end position="31"/>
    </location>
</feature>